<keyword evidence="14" id="KW-1133">Transmembrane helix</keyword>
<dbReference type="PANTHER" id="PTHR30633:SF0">
    <property type="entry name" value="CYTOCHROME C-552"/>
    <property type="match status" value="1"/>
</dbReference>
<evidence type="ECO:0000256" key="12">
    <source>
        <dbReference type="ARBA" id="ARBA00023004"/>
    </source>
</evidence>
<organism evidence="16 17">
    <name type="scientific">Roseiconus lacunae</name>
    <dbReference type="NCBI Taxonomy" id="2605694"/>
    <lineage>
        <taxon>Bacteria</taxon>
        <taxon>Pseudomonadati</taxon>
        <taxon>Planctomycetota</taxon>
        <taxon>Planctomycetia</taxon>
        <taxon>Pirellulales</taxon>
        <taxon>Pirellulaceae</taxon>
        <taxon>Roseiconus</taxon>
    </lineage>
</organism>
<comment type="similarity">
    <text evidence="3">Belongs to the cytochrome c-552 family.</text>
</comment>
<comment type="cofactor">
    <cofactor evidence="1">
        <name>heme c</name>
        <dbReference type="ChEBI" id="CHEBI:61717"/>
    </cofactor>
</comment>
<evidence type="ECO:0000256" key="4">
    <source>
        <dbReference type="ARBA" id="ARBA00011887"/>
    </source>
</evidence>
<evidence type="ECO:0000313" key="16">
    <source>
        <dbReference type="EMBL" id="MDM4014879.1"/>
    </source>
</evidence>
<evidence type="ECO:0000256" key="6">
    <source>
        <dbReference type="ARBA" id="ARBA00022617"/>
    </source>
</evidence>
<keyword evidence="11" id="KW-0560">Oxidoreductase</keyword>
<evidence type="ECO:0000256" key="2">
    <source>
        <dbReference type="ARBA" id="ARBA00004196"/>
    </source>
</evidence>
<dbReference type="Pfam" id="PF14537">
    <property type="entry name" value="Cytochrom_c3_2"/>
    <property type="match status" value="2"/>
</dbReference>
<evidence type="ECO:0000259" key="15">
    <source>
        <dbReference type="Pfam" id="PF14537"/>
    </source>
</evidence>
<evidence type="ECO:0000256" key="10">
    <source>
        <dbReference type="ARBA" id="ARBA00022982"/>
    </source>
</evidence>
<keyword evidence="5" id="KW-0813">Transport</keyword>
<keyword evidence="8" id="KW-0732">Signal</keyword>
<evidence type="ECO:0000256" key="13">
    <source>
        <dbReference type="ARBA" id="ARBA00049131"/>
    </source>
</evidence>
<dbReference type="PANTHER" id="PTHR30633">
    <property type="entry name" value="CYTOCHROME C-552 RESPIRATORY NITRITE REDUCTASE"/>
    <property type="match status" value="1"/>
</dbReference>
<feature type="domain" description="Tetrahaem cytochrome" evidence="15">
    <location>
        <begin position="251"/>
        <end position="353"/>
    </location>
</feature>
<evidence type="ECO:0000256" key="1">
    <source>
        <dbReference type="ARBA" id="ARBA00001926"/>
    </source>
</evidence>
<feature type="domain" description="Tetrahaem cytochrome" evidence="15">
    <location>
        <begin position="55"/>
        <end position="150"/>
    </location>
</feature>
<keyword evidence="14" id="KW-0472">Membrane</keyword>
<keyword evidence="7" id="KW-0479">Metal-binding</keyword>
<evidence type="ECO:0000256" key="9">
    <source>
        <dbReference type="ARBA" id="ARBA00022837"/>
    </source>
</evidence>
<keyword evidence="9" id="KW-0106">Calcium</keyword>
<dbReference type="InterPro" id="IPR012286">
    <property type="entry name" value="Tetrahaem_cytochrome"/>
</dbReference>
<comment type="subcellular location">
    <subcellularLocation>
        <location evidence="2">Cell envelope</location>
    </subcellularLocation>
</comment>
<evidence type="ECO:0000256" key="5">
    <source>
        <dbReference type="ARBA" id="ARBA00022448"/>
    </source>
</evidence>
<keyword evidence="17" id="KW-1185">Reference proteome</keyword>
<sequence length="473" mass="52396">MQALINTIRSLPHARMWFACLGINLLIGVFYSVALIAPASSVKSAWLPGKTTHGHYQIELDCNACHDPSKSEDSMNASDVMQDACIRCHGDQLKDVDTHPAKKFNDPTNAELLATLDAQNCLSCHAEHVPHQTLSMGLTMPADYCWHCHKEISDSRPSHRGMAFDSCATAGCHNYHDNSALYEKFLDDHFGQPDHLSLATVPQRDTTSGLSGSEISNTLWPMPASKINDADHPKSMQVDTTLLRDWAETSHAAAGVQCSHCHLSDSNGQESVTWSNHVPMETCGQCHERQVDTFIEGKHGMRLAVGLSPMTPAQARLPMNHDAAHRELNCNACHNDHRFDTQFAATDACLQCHADDHSLAHVNSPHGELWRDEVLQKHVSGTGVSCATCHMPRLTDNGGVWVNHDQSANLRPNEKMAREVCLNCHGLEYALSALADEDLVRNGFDAEPSKRIESVQMARKWFLDRATKRRKKP</sequence>
<dbReference type="Proteomes" id="UP001239462">
    <property type="component" value="Unassembled WGS sequence"/>
</dbReference>
<evidence type="ECO:0000256" key="11">
    <source>
        <dbReference type="ARBA" id="ARBA00023002"/>
    </source>
</evidence>
<evidence type="ECO:0000313" key="17">
    <source>
        <dbReference type="Proteomes" id="UP001239462"/>
    </source>
</evidence>
<keyword evidence="12" id="KW-0408">Iron</keyword>
<keyword evidence="10" id="KW-0249">Electron transport</keyword>
<dbReference type="SUPFAM" id="SSF48695">
    <property type="entry name" value="Multiheme cytochromes"/>
    <property type="match status" value="1"/>
</dbReference>
<dbReference type="Gene3D" id="3.90.10.10">
    <property type="entry name" value="Cytochrome C3"/>
    <property type="match status" value="1"/>
</dbReference>
<name>A0ABT7PEF7_9BACT</name>
<dbReference type="EMBL" id="JASZZN010000003">
    <property type="protein sequence ID" value="MDM4014879.1"/>
    <property type="molecule type" value="Genomic_DNA"/>
</dbReference>
<dbReference type="Gene3D" id="1.10.1130.10">
    <property type="entry name" value="Flavocytochrome C3, Chain A"/>
    <property type="match status" value="2"/>
</dbReference>
<reference evidence="16 17" key="1">
    <citation type="submission" date="2023-06" db="EMBL/GenBank/DDBJ databases">
        <title>Roseiconus lacunae JC819 isolated from Gulf of Mannar region, Tamil Nadu.</title>
        <authorList>
            <person name="Pk S."/>
            <person name="Ch S."/>
            <person name="Ch V.R."/>
        </authorList>
    </citation>
    <scope>NUCLEOTIDE SEQUENCE [LARGE SCALE GENOMIC DNA]</scope>
    <source>
        <strain evidence="16 17">JC819</strain>
    </source>
</reference>
<comment type="catalytic activity">
    <reaction evidence="13">
        <text>6 Fe(III)-[cytochrome c] + NH4(+) + 2 H2O = 6 Fe(II)-[cytochrome c] + nitrite + 8 H(+)</text>
        <dbReference type="Rhea" id="RHEA:13089"/>
        <dbReference type="Rhea" id="RHEA-COMP:10350"/>
        <dbReference type="Rhea" id="RHEA-COMP:14399"/>
        <dbReference type="ChEBI" id="CHEBI:15377"/>
        <dbReference type="ChEBI" id="CHEBI:15378"/>
        <dbReference type="ChEBI" id="CHEBI:16301"/>
        <dbReference type="ChEBI" id="CHEBI:28938"/>
        <dbReference type="ChEBI" id="CHEBI:29033"/>
        <dbReference type="ChEBI" id="CHEBI:29034"/>
        <dbReference type="EC" id="1.7.2.2"/>
    </reaction>
</comment>
<comment type="caution">
    <text evidence="16">The sequence shown here is derived from an EMBL/GenBank/DDBJ whole genome shotgun (WGS) entry which is preliminary data.</text>
</comment>
<dbReference type="InterPro" id="IPR003321">
    <property type="entry name" value="Cyt_c552"/>
</dbReference>
<proteinExistence type="inferred from homology"/>
<evidence type="ECO:0000256" key="8">
    <source>
        <dbReference type="ARBA" id="ARBA00022729"/>
    </source>
</evidence>
<feature type="transmembrane region" description="Helical" evidence="14">
    <location>
        <begin position="16"/>
        <end position="37"/>
    </location>
</feature>
<evidence type="ECO:0000256" key="7">
    <source>
        <dbReference type="ARBA" id="ARBA00022723"/>
    </source>
</evidence>
<keyword evidence="14" id="KW-0812">Transmembrane</keyword>
<gene>
    <name evidence="16" type="ORF">QTN89_05510</name>
</gene>
<dbReference type="RefSeq" id="WP_289162491.1">
    <property type="nucleotide sequence ID" value="NZ_JASZZN010000003.1"/>
</dbReference>
<evidence type="ECO:0000256" key="3">
    <source>
        <dbReference type="ARBA" id="ARBA00009288"/>
    </source>
</evidence>
<protein>
    <recommendedName>
        <fullName evidence="4">nitrite reductase (cytochrome; ammonia-forming)</fullName>
        <ecNumber evidence="4">1.7.2.2</ecNumber>
    </recommendedName>
</protein>
<keyword evidence="6" id="KW-0349">Heme</keyword>
<accession>A0ABT7PEF7</accession>
<dbReference type="EC" id="1.7.2.2" evidence="4"/>
<dbReference type="InterPro" id="IPR036280">
    <property type="entry name" value="Multihaem_cyt_sf"/>
</dbReference>
<evidence type="ECO:0000256" key="14">
    <source>
        <dbReference type="SAM" id="Phobius"/>
    </source>
</evidence>